<gene>
    <name evidence="1" type="ORF">SAMN02745124_00162</name>
</gene>
<name>A0A1M5S4S4_9BACT</name>
<dbReference type="RefSeq" id="WP_073372929.1">
    <property type="nucleotide sequence ID" value="NZ_FQXS01000001.1"/>
</dbReference>
<accession>A0A1M5S4S4</accession>
<dbReference type="InterPro" id="IPR006522">
    <property type="entry name" value="Phage_virion_morphogenesis"/>
</dbReference>
<dbReference type="AlphaFoldDB" id="A0A1M5S4S4"/>
<evidence type="ECO:0000313" key="2">
    <source>
        <dbReference type="Proteomes" id="UP000184139"/>
    </source>
</evidence>
<reference evidence="1 2" key="1">
    <citation type="submission" date="2016-11" db="EMBL/GenBank/DDBJ databases">
        <authorList>
            <person name="Jaros S."/>
            <person name="Januszkiewicz K."/>
            <person name="Wedrychowicz H."/>
        </authorList>
    </citation>
    <scope>NUCLEOTIDE SEQUENCE [LARGE SCALE GENOMIC DNA]</scope>
    <source>
        <strain evidence="1 2">DSM 9705</strain>
    </source>
</reference>
<dbReference type="Proteomes" id="UP000184139">
    <property type="component" value="Unassembled WGS sequence"/>
</dbReference>
<dbReference type="OrthoDB" id="2081253at2"/>
<dbReference type="STRING" id="1121409.SAMN02745124_00162"/>
<organism evidence="1 2">
    <name type="scientific">Desulfofustis glycolicus DSM 9705</name>
    <dbReference type="NCBI Taxonomy" id="1121409"/>
    <lineage>
        <taxon>Bacteria</taxon>
        <taxon>Pseudomonadati</taxon>
        <taxon>Thermodesulfobacteriota</taxon>
        <taxon>Desulfobulbia</taxon>
        <taxon>Desulfobulbales</taxon>
        <taxon>Desulfocapsaceae</taxon>
        <taxon>Desulfofustis</taxon>
    </lineage>
</organism>
<keyword evidence="2" id="KW-1185">Reference proteome</keyword>
<sequence length="184" mass="20568">MSDSGLTYRLERAGFDRTVRLLLREVDDLLPIAGDLGLLLEESVRWNFRVGGRPQKWPASSRADSQAGYGQASGQTLIDTGRLMNSITSMGSSEAVRVGTNVEYAAAHHFGVDKQISQQVRAHVRRITQAFGKPIPLTEVQVSAHQRSRHLKLPARPFMMIQDDDWGDIEELVSANLQRLMQRS</sequence>
<dbReference type="EMBL" id="FQXS01000001">
    <property type="protein sequence ID" value="SHH33486.1"/>
    <property type="molecule type" value="Genomic_DNA"/>
</dbReference>
<dbReference type="Pfam" id="PF05069">
    <property type="entry name" value="Phage_tail_S"/>
    <property type="match status" value="1"/>
</dbReference>
<protein>
    <submittedName>
        <fullName evidence="1">Mu-like prophage protein gpG</fullName>
    </submittedName>
</protein>
<proteinExistence type="predicted"/>
<evidence type="ECO:0000313" key="1">
    <source>
        <dbReference type="EMBL" id="SHH33486.1"/>
    </source>
</evidence>